<dbReference type="SMART" id="SM00448">
    <property type="entry name" value="REC"/>
    <property type="match status" value="1"/>
</dbReference>
<dbReference type="InterPro" id="IPR058245">
    <property type="entry name" value="NreC/VraR/RcsB-like_REC"/>
</dbReference>
<dbReference type="EMBL" id="JYIX01000030">
    <property type="protein sequence ID" value="KJL34080.1"/>
    <property type="molecule type" value="Genomic_DNA"/>
</dbReference>
<dbReference type="InterPro" id="IPR016032">
    <property type="entry name" value="Sig_transdc_resp-reg_C-effctor"/>
</dbReference>
<keyword evidence="9" id="KW-1185">Reference proteome</keyword>
<keyword evidence="1 5" id="KW-0597">Phosphoprotein</keyword>
<dbReference type="Pfam" id="PF00196">
    <property type="entry name" value="GerE"/>
    <property type="match status" value="1"/>
</dbReference>
<keyword evidence="3" id="KW-0238">DNA-binding</keyword>
<dbReference type="PRINTS" id="PR00038">
    <property type="entry name" value="HTHLUXR"/>
</dbReference>
<feature type="domain" description="Response regulatory" evidence="7">
    <location>
        <begin position="7"/>
        <end position="121"/>
    </location>
</feature>
<evidence type="ECO:0000256" key="1">
    <source>
        <dbReference type="ARBA" id="ARBA00022553"/>
    </source>
</evidence>
<feature type="modified residue" description="4-aspartylphosphate" evidence="5">
    <location>
        <position position="57"/>
    </location>
</feature>
<gene>
    <name evidence="8" type="primary">liaR_3</name>
    <name evidence="8" type="ORF">RS86_01178</name>
</gene>
<dbReference type="InterPro" id="IPR039420">
    <property type="entry name" value="WalR-like"/>
</dbReference>
<dbReference type="Pfam" id="PF00072">
    <property type="entry name" value="Response_reg"/>
    <property type="match status" value="1"/>
</dbReference>
<dbReference type="PANTHER" id="PTHR43214">
    <property type="entry name" value="TWO-COMPONENT RESPONSE REGULATOR"/>
    <property type="match status" value="1"/>
</dbReference>
<protein>
    <submittedName>
        <fullName evidence="8">Transcriptional regulatory protein LiaR</fullName>
    </submittedName>
</protein>
<evidence type="ECO:0000259" key="7">
    <source>
        <dbReference type="PROSITE" id="PS50110"/>
    </source>
</evidence>
<dbReference type="Proteomes" id="UP000033740">
    <property type="component" value="Unassembled WGS sequence"/>
</dbReference>
<dbReference type="SUPFAM" id="SSF52172">
    <property type="entry name" value="CheY-like"/>
    <property type="match status" value="1"/>
</dbReference>
<dbReference type="GO" id="GO:0006355">
    <property type="term" value="P:regulation of DNA-templated transcription"/>
    <property type="evidence" value="ECO:0007669"/>
    <property type="project" value="InterPro"/>
</dbReference>
<evidence type="ECO:0000256" key="3">
    <source>
        <dbReference type="ARBA" id="ARBA00023125"/>
    </source>
</evidence>
<comment type="caution">
    <text evidence="8">The sequence shown here is derived from an EMBL/GenBank/DDBJ whole genome shotgun (WGS) entry which is preliminary data.</text>
</comment>
<evidence type="ECO:0000259" key="6">
    <source>
        <dbReference type="PROSITE" id="PS50043"/>
    </source>
</evidence>
<dbReference type="RefSeq" id="WP_235281647.1">
    <property type="nucleotide sequence ID" value="NZ_JYIX01000030.1"/>
</dbReference>
<dbReference type="SUPFAM" id="SSF46894">
    <property type="entry name" value="C-terminal effector domain of the bipartite response regulators"/>
    <property type="match status" value="1"/>
</dbReference>
<dbReference type="InterPro" id="IPR011006">
    <property type="entry name" value="CheY-like_superfamily"/>
</dbReference>
<reference evidence="8 9" key="1">
    <citation type="submission" date="2015-02" db="EMBL/GenBank/DDBJ databases">
        <title>Draft genome sequences of ten Microbacterium spp. with emphasis on heavy metal contaminated environments.</title>
        <authorList>
            <person name="Corretto E."/>
        </authorList>
    </citation>
    <scope>NUCLEOTIDE SEQUENCE [LARGE SCALE GENOMIC DNA]</scope>
    <source>
        <strain evidence="8 9">ARN176</strain>
    </source>
</reference>
<evidence type="ECO:0000313" key="9">
    <source>
        <dbReference type="Proteomes" id="UP000033740"/>
    </source>
</evidence>
<proteinExistence type="predicted"/>
<evidence type="ECO:0000313" key="8">
    <source>
        <dbReference type="EMBL" id="KJL34080.1"/>
    </source>
</evidence>
<sequence>MTGPVPRVLLADDHGAIRSALRIMLEAHGIDVVGEASDGEVAVRNARALRPDVVLMDLRMPGRDGISATREIVDEALADVLVLTSFDEDDLVDGAILAGAAGFLLKTADAATLVEAIRAVAAGGGVLDPRVTRRALAAARAGARSDREQVAAPGAAPVGGAFTAREQDVLDGILRGWSNAQLADHLGISVTTVKTHVSNVLAKLGARSRSHAAAIVRQR</sequence>
<keyword evidence="2" id="KW-0805">Transcription regulation</keyword>
<dbReference type="STRING" id="582680.RS86_01178"/>
<accession>A0A0F0LP83</accession>
<dbReference type="SMART" id="SM00421">
    <property type="entry name" value="HTH_LUXR"/>
    <property type="match status" value="1"/>
</dbReference>
<dbReference type="GO" id="GO:0003677">
    <property type="term" value="F:DNA binding"/>
    <property type="evidence" value="ECO:0007669"/>
    <property type="project" value="UniProtKB-KW"/>
</dbReference>
<dbReference type="PATRIC" id="fig|582680.6.peg.1214"/>
<dbReference type="GO" id="GO:0000160">
    <property type="term" value="P:phosphorelay signal transduction system"/>
    <property type="evidence" value="ECO:0007669"/>
    <property type="project" value="InterPro"/>
</dbReference>
<dbReference type="CDD" id="cd17535">
    <property type="entry name" value="REC_NarL-like"/>
    <property type="match status" value="1"/>
</dbReference>
<dbReference type="CDD" id="cd06170">
    <property type="entry name" value="LuxR_C_like"/>
    <property type="match status" value="1"/>
</dbReference>
<name>A0A0F0LP83_9MICO</name>
<evidence type="ECO:0000256" key="5">
    <source>
        <dbReference type="PROSITE-ProRule" id="PRU00169"/>
    </source>
</evidence>
<dbReference type="PROSITE" id="PS50110">
    <property type="entry name" value="RESPONSE_REGULATORY"/>
    <property type="match status" value="1"/>
</dbReference>
<dbReference type="AlphaFoldDB" id="A0A0F0LP83"/>
<dbReference type="Gene3D" id="3.40.50.2300">
    <property type="match status" value="1"/>
</dbReference>
<dbReference type="PROSITE" id="PS50043">
    <property type="entry name" value="HTH_LUXR_2"/>
    <property type="match status" value="1"/>
</dbReference>
<evidence type="ECO:0000256" key="4">
    <source>
        <dbReference type="ARBA" id="ARBA00023163"/>
    </source>
</evidence>
<feature type="domain" description="HTH luxR-type" evidence="6">
    <location>
        <begin position="153"/>
        <end position="219"/>
    </location>
</feature>
<dbReference type="InterPro" id="IPR001789">
    <property type="entry name" value="Sig_transdc_resp-reg_receiver"/>
</dbReference>
<organism evidence="8 9">
    <name type="scientific">Microbacterium azadirachtae</name>
    <dbReference type="NCBI Taxonomy" id="582680"/>
    <lineage>
        <taxon>Bacteria</taxon>
        <taxon>Bacillati</taxon>
        <taxon>Actinomycetota</taxon>
        <taxon>Actinomycetes</taxon>
        <taxon>Micrococcales</taxon>
        <taxon>Microbacteriaceae</taxon>
        <taxon>Microbacterium</taxon>
    </lineage>
</organism>
<dbReference type="PANTHER" id="PTHR43214:SF24">
    <property type="entry name" value="TRANSCRIPTIONAL REGULATORY PROTEIN NARL-RELATED"/>
    <property type="match status" value="1"/>
</dbReference>
<dbReference type="InterPro" id="IPR000792">
    <property type="entry name" value="Tscrpt_reg_LuxR_C"/>
</dbReference>
<keyword evidence="4" id="KW-0804">Transcription</keyword>
<evidence type="ECO:0000256" key="2">
    <source>
        <dbReference type="ARBA" id="ARBA00023015"/>
    </source>
</evidence>